<dbReference type="PANTHER" id="PTHR47327:SF6">
    <property type="entry name" value="PROTEIN LET-653"/>
    <property type="match status" value="1"/>
</dbReference>
<feature type="domain" description="Apple" evidence="3">
    <location>
        <begin position="31"/>
        <end position="129"/>
    </location>
</feature>
<dbReference type="PROSITE" id="PS51034">
    <property type="entry name" value="ZP_2"/>
    <property type="match status" value="1"/>
</dbReference>
<feature type="compositionally biased region" description="Low complexity" evidence="1">
    <location>
        <begin position="741"/>
        <end position="752"/>
    </location>
</feature>
<feature type="chain" id="PRO_5027802130" evidence="2">
    <location>
        <begin position="17"/>
        <end position="1028"/>
    </location>
</feature>
<proteinExistence type="predicted"/>
<dbReference type="InterPro" id="IPR001507">
    <property type="entry name" value="ZP_dom"/>
</dbReference>
<feature type="region of interest" description="Disordered" evidence="1">
    <location>
        <begin position="314"/>
        <end position="334"/>
    </location>
</feature>
<dbReference type="AlphaFoldDB" id="A0A6V7WQ04"/>
<feature type="region of interest" description="Disordered" evidence="1">
    <location>
        <begin position="364"/>
        <end position="401"/>
    </location>
</feature>
<feature type="region of interest" description="Disordered" evidence="1">
    <location>
        <begin position="636"/>
        <end position="709"/>
    </location>
</feature>
<name>A0A6V7WQ04_MELEN</name>
<evidence type="ECO:0000259" key="4">
    <source>
        <dbReference type="PROSITE" id="PS51034"/>
    </source>
</evidence>
<accession>A0A6V7WQ04</accession>
<evidence type="ECO:0000256" key="2">
    <source>
        <dbReference type="SAM" id="SignalP"/>
    </source>
</evidence>
<protein>
    <submittedName>
        <fullName evidence="5">Uncharacterized protein</fullName>
    </submittedName>
</protein>
<dbReference type="SMART" id="SM00241">
    <property type="entry name" value="ZP"/>
    <property type="match status" value="1"/>
</dbReference>
<feature type="domain" description="ZP" evidence="4">
    <location>
        <begin position="216"/>
        <end position="928"/>
    </location>
</feature>
<dbReference type="EMBL" id="CAJEWN010000730">
    <property type="protein sequence ID" value="CAD2189078.1"/>
    <property type="molecule type" value="Genomic_DNA"/>
</dbReference>
<sequence length="1028" mass="116672">MILLFIVYLLINFIHCTKETTPSSSLPSLNCQPIYVRWPRVKLNNQIDTNLSSSSIIENNLSFSDCQNFCNFELNPFNKNKYLQCSAINYFVGLTNHSNTCQLFSSEYVQHTDGYMEADDRYTFYWKFCLETSKRCTGEYAFTFFSDRYMCLAMLLKLNLLQVWKNVWHYDRWGCHLSSQNQHSKPTSIRINNNPNYRIDYYENNCYNNSFTFTSNCEPTGIRITVDSLIPYTGALYGLYDFFSCRVEPKEQQHFELFFPYPNYAKNCSDSMRRLENDIFLEVVLSTDGVEPLYFITADDLTYQARCPAPTKQRQISQESYSTTTQLFSNQTTNSPTENLIKNNYIRGNSINAILEELANSATTTTINNSEEEENKKDKKLVESSSSEEEIQKNNEVSSTTFETTKINLKENNKQKNEFTKDTFSLPLYSILQNEFSETTTKINNDTSSTLLLQQPFQPTTTPQQLPSEIEIETTMITFLPKTTSTLPLENNKNGSSSTIKRRRPPTIGMESFFEEEEKLNETSSTTNLPLQITEQQQQIITSTPQINNKTTTKRSINYENVNNLEAQNREFSFSTHLAFPPDKIFISTRNNNYLNNKNDEQKINTTKNILINSTPSTIKIPITTTINKEEAKEEVYSKMEKKENKSELNNKSEENKKSEFKEEAKTEATPTTISEAKKSELKIPENKSENKSEIKSENKSEATQSKKEINLTTTPITVLIKESSKETLINETTLPPPPSSTSASVASTTSPKLQVSEKSEGNGEGGGLPPSGDVHPPSTSFGGNKPPGTQIGNIEERRGSQREKVIFEVFHNGQPADAVVVGSRITLAFTPYFAIPPSHMSISGCQVEPIGSLYDWEKEPLAIVKDGCQADHVGLVCPPQKTDYGIRVTVEAFRYQTTTQVQYTCLIRVCPFAPCPQTTCPSVEGCPGDDIVSRTLGSFGGRKRSKRFNENGKKGKNISRRDTVHWLAGSQRQRDQPFKMSSALQQQLILLGGDSLVRRRLIVVNSDDELRYYTRTGEIPLIRSGFY</sequence>
<keyword evidence="2" id="KW-0732">Signal</keyword>
<feature type="signal peptide" evidence="2">
    <location>
        <begin position="1"/>
        <end position="16"/>
    </location>
</feature>
<dbReference type="OrthoDB" id="5775605at2759"/>
<dbReference type="InterPro" id="IPR052774">
    <property type="entry name" value="Celegans_DevNeuronal_Protein"/>
</dbReference>
<dbReference type="GO" id="GO:0009653">
    <property type="term" value="P:anatomical structure morphogenesis"/>
    <property type="evidence" value="ECO:0007669"/>
    <property type="project" value="TreeGrafter"/>
</dbReference>
<feature type="compositionally biased region" description="Basic and acidic residues" evidence="1">
    <location>
        <begin position="636"/>
        <end position="667"/>
    </location>
</feature>
<evidence type="ECO:0000256" key="1">
    <source>
        <dbReference type="SAM" id="MobiDB-lite"/>
    </source>
</evidence>
<dbReference type="Proteomes" id="UP000580250">
    <property type="component" value="Unassembled WGS sequence"/>
</dbReference>
<reference evidence="5 6" key="1">
    <citation type="submission" date="2020-08" db="EMBL/GenBank/DDBJ databases">
        <authorList>
            <person name="Koutsovoulos G."/>
            <person name="Danchin GJ E."/>
        </authorList>
    </citation>
    <scope>NUCLEOTIDE SEQUENCE [LARGE SCALE GENOMIC DNA]</scope>
</reference>
<comment type="caution">
    <text evidence="5">The sequence shown here is derived from an EMBL/GenBank/DDBJ whole genome shotgun (WGS) entry which is preliminary data.</text>
</comment>
<dbReference type="PANTHER" id="PTHR47327">
    <property type="entry name" value="FI18240P1-RELATED"/>
    <property type="match status" value="1"/>
</dbReference>
<feature type="compositionally biased region" description="Basic and acidic residues" evidence="1">
    <location>
        <begin position="676"/>
        <end position="709"/>
    </location>
</feature>
<dbReference type="InterPro" id="IPR003609">
    <property type="entry name" value="Pan_app"/>
</dbReference>
<organism evidence="5 6">
    <name type="scientific">Meloidogyne enterolobii</name>
    <name type="common">Root-knot nematode worm</name>
    <name type="synonym">Meloidogyne mayaguensis</name>
    <dbReference type="NCBI Taxonomy" id="390850"/>
    <lineage>
        <taxon>Eukaryota</taxon>
        <taxon>Metazoa</taxon>
        <taxon>Ecdysozoa</taxon>
        <taxon>Nematoda</taxon>
        <taxon>Chromadorea</taxon>
        <taxon>Rhabditida</taxon>
        <taxon>Tylenchina</taxon>
        <taxon>Tylenchomorpha</taxon>
        <taxon>Tylenchoidea</taxon>
        <taxon>Meloidogynidae</taxon>
        <taxon>Meloidogyninae</taxon>
        <taxon>Meloidogyne</taxon>
    </lineage>
</organism>
<dbReference type="PROSITE" id="PS50948">
    <property type="entry name" value="PAN"/>
    <property type="match status" value="1"/>
</dbReference>
<evidence type="ECO:0000313" key="6">
    <source>
        <dbReference type="Proteomes" id="UP000580250"/>
    </source>
</evidence>
<feature type="region of interest" description="Disordered" evidence="1">
    <location>
        <begin position="728"/>
        <end position="794"/>
    </location>
</feature>
<gene>
    <name evidence="5" type="ORF">MENT_LOCUS41775</name>
</gene>
<evidence type="ECO:0000259" key="3">
    <source>
        <dbReference type="PROSITE" id="PS50948"/>
    </source>
</evidence>
<evidence type="ECO:0000313" key="5">
    <source>
        <dbReference type="EMBL" id="CAD2189078.1"/>
    </source>
</evidence>